<evidence type="ECO:0000256" key="1">
    <source>
        <dbReference type="SAM" id="MobiDB-lite"/>
    </source>
</evidence>
<evidence type="ECO:0000313" key="3">
    <source>
        <dbReference type="Proteomes" id="UP000320176"/>
    </source>
</evidence>
<protein>
    <submittedName>
        <fullName evidence="2">Uncharacterized protein</fullName>
    </submittedName>
</protein>
<organism evidence="2 3">
    <name type="scientific">Stieleria varia</name>
    <dbReference type="NCBI Taxonomy" id="2528005"/>
    <lineage>
        <taxon>Bacteria</taxon>
        <taxon>Pseudomonadati</taxon>
        <taxon>Planctomycetota</taxon>
        <taxon>Planctomycetia</taxon>
        <taxon>Pirellulales</taxon>
        <taxon>Pirellulaceae</taxon>
        <taxon>Stieleria</taxon>
    </lineage>
</organism>
<feature type="compositionally biased region" description="Polar residues" evidence="1">
    <location>
        <begin position="149"/>
        <end position="171"/>
    </location>
</feature>
<name>A0A5C6B206_9BACT</name>
<dbReference type="InterPro" id="IPR011446">
    <property type="entry name" value="BBP7"/>
</dbReference>
<dbReference type="Pfam" id="PF07585">
    <property type="entry name" value="BBP7"/>
    <property type="match status" value="1"/>
</dbReference>
<proteinExistence type="predicted"/>
<keyword evidence="3" id="KW-1185">Reference proteome</keyword>
<comment type="caution">
    <text evidence="2">The sequence shown here is derived from an EMBL/GenBank/DDBJ whole genome shotgun (WGS) entry which is preliminary data.</text>
</comment>
<accession>A0A5C6B206</accession>
<feature type="region of interest" description="Disordered" evidence="1">
    <location>
        <begin position="145"/>
        <end position="171"/>
    </location>
</feature>
<dbReference type="OrthoDB" id="292752at2"/>
<reference evidence="2 3" key="1">
    <citation type="submission" date="2019-02" db="EMBL/GenBank/DDBJ databases">
        <title>Deep-cultivation of Planctomycetes and their phenomic and genomic characterization uncovers novel biology.</title>
        <authorList>
            <person name="Wiegand S."/>
            <person name="Jogler M."/>
            <person name="Boedeker C."/>
            <person name="Pinto D."/>
            <person name="Vollmers J."/>
            <person name="Rivas-Marin E."/>
            <person name="Kohn T."/>
            <person name="Peeters S.H."/>
            <person name="Heuer A."/>
            <person name="Rast P."/>
            <person name="Oberbeckmann S."/>
            <person name="Bunk B."/>
            <person name="Jeske O."/>
            <person name="Meyerdierks A."/>
            <person name="Storesund J.E."/>
            <person name="Kallscheuer N."/>
            <person name="Luecker S."/>
            <person name="Lage O.M."/>
            <person name="Pohl T."/>
            <person name="Merkel B.J."/>
            <person name="Hornburger P."/>
            <person name="Mueller R.-W."/>
            <person name="Bruemmer F."/>
            <person name="Labrenz M."/>
            <person name="Spormann A.M."/>
            <person name="Op Den Camp H."/>
            <person name="Overmann J."/>
            <person name="Amann R."/>
            <person name="Jetten M.S.M."/>
            <person name="Mascher T."/>
            <person name="Medema M.H."/>
            <person name="Devos D.P."/>
            <person name="Kaster A.-K."/>
            <person name="Ovreas L."/>
            <person name="Rohde M."/>
            <person name="Galperin M.Y."/>
            <person name="Jogler C."/>
        </authorList>
    </citation>
    <scope>NUCLEOTIDE SEQUENCE [LARGE SCALE GENOMIC DNA]</scope>
    <source>
        <strain evidence="2 3">Pla52n</strain>
    </source>
</reference>
<dbReference type="Proteomes" id="UP000320176">
    <property type="component" value="Unassembled WGS sequence"/>
</dbReference>
<sequence>MSSPGRRTLHKPFSIQMHDSFQCRTRVLGYTVGFGRISLCLALAILASLTSNVQAQVRGKAPDRGTYQPPVIVKQTTQRQGLPKPVSLAELDEQQSSSRPVRPDSNEIGSVRHVVDLQEVDQDSAGGLRPIGQSSGVVNLAMPPAPVRSRQTASQEHQPGQANAQHAKSVQPVNHQRIDMRQLAPQHQPLQDPGHVQSCSCESCSGGQAVSGHAISGQASGGWVEAPVVSSEHYGPTMCDASGGCDTIGCDSIGCNCGRCSQGWAPATLSFCPDRWFGSIELLHMARKGDRLPALVTTGPDTDSDTAGELNVAGTRSLVGNDAYLRDGQPGGRLTLGTWLNQYQSRSLVFRGWASGEETYDFNANQDSFSVLARPFFNVTDGQTAAQDTQLIVFPELANGDISVHMDSSVYGGDASIRQMWYCGYGGSVDLLYGYQYMRLDESLSIDTRSTSLSDDFAPLGSVLAVRDSFGVENEFHGGQLGIASRYREGCWSFSGLAKVGFGSLSRRAELSGGTTTSIDGISAFDPNGLLVRSTNAGTRTDSTFAWVPELDFSIGYQWFRRCDVTFGYHIVALTDALQVSGTIDPNLASNLASPPTGQQRPQARMSYDTFYVQGVHLGLSYIY</sequence>
<dbReference type="AlphaFoldDB" id="A0A5C6B206"/>
<evidence type="ECO:0000313" key="2">
    <source>
        <dbReference type="EMBL" id="TWU05930.1"/>
    </source>
</evidence>
<gene>
    <name evidence="2" type="ORF">Pla52n_16460</name>
</gene>
<dbReference type="EMBL" id="SJPN01000002">
    <property type="protein sequence ID" value="TWU05930.1"/>
    <property type="molecule type" value="Genomic_DNA"/>
</dbReference>